<accession>A0AAV7TBC7</accession>
<evidence type="ECO:0000313" key="5">
    <source>
        <dbReference type="Proteomes" id="UP001066276"/>
    </source>
</evidence>
<reference evidence="4" key="1">
    <citation type="journal article" date="2022" name="bioRxiv">
        <title>Sequencing and chromosome-scale assembly of the giantPleurodeles waltlgenome.</title>
        <authorList>
            <person name="Brown T."/>
            <person name="Elewa A."/>
            <person name="Iarovenko S."/>
            <person name="Subramanian E."/>
            <person name="Araus A.J."/>
            <person name="Petzold A."/>
            <person name="Susuki M."/>
            <person name="Suzuki K.-i.T."/>
            <person name="Hayashi T."/>
            <person name="Toyoda A."/>
            <person name="Oliveira C."/>
            <person name="Osipova E."/>
            <person name="Leigh N.D."/>
            <person name="Simon A."/>
            <person name="Yun M.H."/>
        </authorList>
    </citation>
    <scope>NUCLEOTIDE SEQUENCE</scope>
    <source>
        <strain evidence="4">20211129_DDA</strain>
        <tissue evidence="4">Liver</tissue>
    </source>
</reference>
<dbReference type="PANTHER" id="PTHR41693:SF1">
    <property type="entry name" value="SI:CH211-243A20.3"/>
    <property type="match status" value="1"/>
</dbReference>
<dbReference type="Proteomes" id="UP001066276">
    <property type="component" value="Chromosome 4_1"/>
</dbReference>
<feature type="coiled-coil region" evidence="1">
    <location>
        <begin position="84"/>
        <end position="118"/>
    </location>
</feature>
<dbReference type="AlphaFoldDB" id="A0AAV7TBC7"/>
<feature type="region of interest" description="Disordered" evidence="2">
    <location>
        <begin position="143"/>
        <end position="164"/>
    </location>
</feature>
<name>A0AAV7TBC7_PLEWA</name>
<organism evidence="4 5">
    <name type="scientific">Pleurodeles waltl</name>
    <name type="common">Iberian ribbed newt</name>
    <dbReference type="NCBI Taxonomy" id="8319"/>
    <lineage>
        <taxon>Eukaryota</taxon>
        <taxon>Metazoa</taxon>
        <taxon>Chordata</taxon>
        <taxon>Craniata</taxon>
        <taxon>Vertebrata</taxon>
        <taxon>Euteleostomi</taxon>
        <taxon>Amphibia</taxon>
        <taxon>Batrachia</taxon>
        <taxon>Caudata</taxon>
        <taxon>Salamandroidea</taxon>
        <taxon>Salamandridae</taxon>
        <taxon>Pleurodelinae</taxon>
        <taxon>Pleurodeles</taxon>
    </lineage>
</organism>
<comment type="caution">
    <text evidence="4">The sequence shown here is derived from an EMBL/GenBank/DDBJ whole genome shotgun (WGS) entry which is preliminary data.</text>
</comment>
<evidence type="ECO:0000313" key="4">
    <source>
        <dbReference type="EMBL" id="KAJ1173396.1"/>
    </source>
</evidence>
<keyword evidence="5" id="KW-1185">Reference proteome</keyword>
<feature type="signal peptide" evidence="3">
    <location>
        <begin position="1"/>
        <end position="23"/>
    </location>
</feature>
<sequence>MKAATYHVTTAVIFMLLLPTVHSHKERDIPSQKWNYREGAGSVNLQGKHSITQTLEKWGNNIFFQCKNILMNRPQMLLPEYSRVRSLSEALDDLLKEMLALKKRLVELNDRLDAAGKALPPIAYNGALDKMPSMHSMSYQVLQSKPRTLTDRRREKLTQPPHRPYPLKRRVYIRRKVKGLDKTHRLST</sequence>
<keyword evidence="1" id="KW-0175">Coiled coil</keyword>
<evidence type="ECO:0000256" key="2">
    <source>
        <dbReference type="SAM" id="MobiDB-lite"/>
    </source>
</evidence>
<gene>
    <name evidence="4" type="ORF">NDU88_005232</name>
</gene>
<protein>
    <submittedName>
        <fullName evidence="4">Uncharacterized protein</fullName>
    </submittedName>
</protein>
<proteinExistence type="predicted"/>
<dbReference type="EMBL" id="JANPWB010000007">
    <property type="protein sequence ID" value="KAJ1173396.1"/>
    <property type="molecule type" value="Genomic_DNA"/>
</dbReference>
<feature type="compositionally biased region" description="Basic and acidic residues" evidence="2">
    <location>
        <begin position="148"/>
        <end position="157"/>
    </location>
</feature>
<keyword evidence="3" id="KW-0732">Signal</keyword>
<evidence type="ECO:0000256" key="3">
    <source>
        <dbReference type="SAM" id="SignalP"/>
    </source>
</evidence>
<evidence type="ECO:0000256" key="1">
    <source>
        <dbReference type="SAM" id="Coils"/>
    </source>
</evidence>
<feature type="chain" id="PRO_5043967194" evidence="3">
    <location>
        <begin position="24"/>
        <end position="188"/>
    </location>
</feature>
<dbReference type="PANTHER" id="PTHR41693">
    <property type="entry name" value="HEME-BINDING PROTEIN 1"/>
    <property type="match status" value="1"/>
</dbReference>